<dbReference type="SUPFAM" id="SSF55120">
    <property type="entry name" value="Pseudouridine synthase"/>
    <property type="match status" value="1"/>
</dbReference>
<dbReference type="InterPro" id="IPR014780">
    <property type="entry name" value="tRNA_psdUridine_synth_TruB"/>
</dbReference>
<proteinExistence type="inferred from homology"/>
<comment type="function">
    <text evidence="5">Responsible for synthesis of pseudouridine from uracil-55 in the psi GC loop of transfer RNAs.</text>
</comment>
<dbReference type="GO" id="GO:0031119">
    <property type="term" value="P:tRNA pseudouridine synthesis"/>
    <property type="evidence" value="ECO:0007669"/>
    <property type="project" value="UniProtKB-UniRule"/>
</dbReference>
<dbReference type="InterPro" id="IPR032819">
    <property type="entry name" value="TruB_C"/>
</dbReference>
<feature type="domain" description="Pseudouridine synthase II N-terminal" evidence="6">
    <location>
        <begin position="33"/>
        <end position="180"/>
    </location>
</feature>
<name>A0A7C3IZL6_UNCW3</name>
<dbReference type="PANTHER" id="PTHR13767">
    <property type="entry name" value="TRNA-PSEUDOURIDINE SYNTHASE"/>
    <property type="match status" value="1"/>
</dbReference>
<dbReference type="NCBIfam" id="TIGR00431">
    <property type="entry name" value="TruB"/>
    <property type="match status" value="1"/>
</dbReference>
<evidence type="ECO:0000259" key="6">
    <source>
        <dbReference type="Pfam" id="PF01509"/>
    </source>
</evidence>
<protein>
    <recommendedName>
        <fullName evidence="5">tRNA pseudouridine synthase B</fullName>
        <ecNumber evidence="5">5.4.99.25</ecNumber>
    </recommendedName>
    <alternativeName>
        <fullName evidence="5">tRNA pseudouridine(55) synthase</fullName>
        <shortName evidence="5">Psi55 synthase</shortName>
    </alternativeName>
    <alternativeName>
        <fullName evidence="5">tRNA pseudouridylate synthase</fullName>
    </alternativeName>
    <alternativeName>
        <fullName evidence="5">tRNA-uridine isomerase</fullName>
    </alternativeName>
</protein>
<feature type="domain" description="tRNA pseudouridylate synthase B C-terminal" evidence="7">
    <location>
        <begin position="181"/>
        <end position="237"/>
    </location>
</feature>
<sequence>MAGQDRIGVRGVLNINKPAGISSYDVIRRLKPVLEPKRIGHAGTLDPMASGVLLVLVNEATKISRLLMALDKEYEAEITFGIETDTDDITGRVLRQAVVPDISAAELSQFLNGNFLGEIWQVPPRYSALKQEGVPLYRRARAGMPVEKGARRVQVYDIRLAGWEPPVARLSVRVSSGTYVRALARDIGRALGSAATLSRLVRTRVGNFMLKDGLNLEQVLAGGAELARLLVPVEQALSHLPKLEVSRDTAIELAEGKRPVWNEAIPADAGLLVAVNRERDFLALVRLRCGVLVPERIIYAG</sequence>
<dbReference type="Pfam" id="PF16198">
    <property type="entry name" value="TruB_C_2"/>
    <property type="match status" value="1"/>
</dbReference>
<dbReference type="AlphaFoldDB" id="A0A7C3IZL6"/>
<dbReference type="GO" id="GO:1990481">
    <property type="term" value="P:mRNA pseudouridine synthesis"/>
    <property type="evidence" value="ECO:0007669"/>
    <property type="project" value="TreeGrafter"/>
</dbReference>
<evidence type="ECO:0000256" key="1">
    <source>
        <dbReference type="ARBA" id="ARBA00000385"/>
    </source>
</evidence>
<evidence type="ECO:0000256" key="4">
    <source>
        <dbReference type="ARBA" id="ARBA00023235"/>
    </source>
</evidence>
<evidence type="ECO:0000313" key="9">
    <source>
        <dbReference type="EMBL" id="HFJ54163.1"/>
    </source>
</evidence>
<evidence type="ECO:0000256" key="2">
    <source>
        <dbReference type="ARBA" id="ARBA00005642"/>
    </source>
</evidence>
<dbReference type="PANTHER" id="PTHR13767:SF2">
    <property type="entry name" value="PSEUDOURIDYLATE SYNTHASE TRUB1"/>
    <property type="match status" value="1"/>
</dbReference>
<keyword evidence="3 5" id="KW-0819">tRNA processing</keyword>
<organism evidence="9">
    <name type="scientific">candidate division WOR-3 bacterium</name>
    <dbReference type="NCBI Taxonomy" id="2052148"/>
    <lineage>
        <taxon>Bacteria</taxon>
        <taxon>Bacteria division WOR-3</taxon>
    </lineage>
</organism>
<gene>
    <name evidence="5 9" type="primary">truB</name>
    <name evidence="8" type="ORF">ENP94_04060</name>
    <name evidence="9" type="ORF">ENS16_05685</name>
</gene>
<dbReference type="HAMAP" id="MF_01080">
    <property type="entry name" value="TruB_bact"/>
    <property type="match status" value="1"/>
</dbReference>
<comment type="caution">
    <text evidence="9">The sequence shown here is derived from an EMBL/GenBank/DDBJ whole genome shotgun (WGS) entry which is preliminary data.</text>
</comment>
<evidence type="ECO:0000256" key="5">
    <source>
        <dbReference type="HAMAP-Rule" id="MF_01080"/>
    </source>
</evidence>
<comment type="similarity">
    <text evidence="2 5">Belongs to the pseudouridine synthase TruB family. Type 1 subfamily.</text>
</comment>
<evidence type="ECO:0000259" key="7">
    <source>
        <dbReference type="Pfam" id="PF16198"/>
    </source>
</evidence>
<feature type="active site" description="Nucleophile" evidence="5">
    <location>
        <position position="46"/>
    </location>
</feature>
<dbReference type="GO" id="GO:0160148">
    <property type="term" value="F:tRNA pseudouridine(55) synthase activity"/>
    <property type="evidence" value="ECO:0007669"/>
    <property type="project" value="UniProtKB-EC"/>
</dbReference>
<dbReference type="GO" id="GO:0003723">
    <property type="term" value="F:RNA binding"/>
    <property type="evidence" value="ECO:0007669"/>
    <property type="project" value="InterPro"/>
</dbReference>
<evidence type="ECO:0000313" key="8">
    <source>
        <dbReference type="EMBL" id="HEA87167.1"/>
    </source>
</evidence>
<accession>A0A7C3IZL6</accession>
<dbReference type="EMBL" id="DSTU01000007">
    <property type="protein sequence ID" value="HFJ54163.1"/>
    <property type="molecule type" value="Genomic_DNA"/>
</dbReference>
<dbReference type="Gene3D" id="3.30.2350.10">
    <property type="entry name" value="Pseudouridine synthase"/>
    <property type="match status" value="1"/>
</dbReference>
<keyword evidence="4 5" id="KW-0413">Isomerase</keyword>
<dbReference type="EC" id="5.4.99.25" evidence="5"/>
<dbReference type="EMBL" id="DSLG01000004">
    <property type="protein sequence ID" value="HEA87167.1"/>
    <property type="molecule type" value="Genomic_DNA"/>
</dbReference>
<evidence type="ECO:0000256" key="3">
    <source>
        <dbReference type="ARBA" id="ARBA00022694"/>
    </source>
</evidence>
<dbReference type="InterPro" id="IPR020103">
    <property type="entry name" value="PsdUridine_synth_cat_dom_sf"/>
</dbReference>
<dbReference type="Pfam" id="PF01509">
    <property type="entry name" value="TruB_N"/>
    <property type="match status" value="1"/>
</dbReference>
<dbReference type="CDD" id="cd02573">
    <property type="entry name" value="PseudoU_synth_EcTruB"/>
    <property type="match status" value="1"/>
</dbReference>
<dbReference type="InterPro" id="IPR002501">
    <property type="entry name" value="PsdUridine_synth_N"/>
</dbReference>
<reference evidence="9" key="1">
    <citation type="journal article" date="2020" name="mSystems">
        <title>Genome- and Community-Level Interaction Insights into Carbon Utilization and Element Cycling Functions of Hydrothermarchaeota in Hydrothermal Sediment.</title>
        <authorList>
            <person name="Zhou Z."/>
            <person name="Liu Y."/>
            <person name="Xu W."/>
            <person name="Pan J."/>
            <person name="Luo Z.H."/>
            <person name="Li M."/>
        </authorList>
    </citation>
    <scope>NUCLEOTIDE SEQUENCE [LARGE SCALE GENOMIC DNA]</scope>
    <source>
        <strain evidence="8">SpSt-265</strain>
        <strain evidence="9">SpSt-465</strain>
    </source>
</reference>
<comment type="catalytic activity">
    <reaction evidence="1 5">
        <text>uridine(55) in tRNA = pseudouridine(55) in tRNA</text>
        <dbReference type="Rhea" id="RHEA:42532"/>
        <dbReference type="Rhea" id="RHEA-COMP:10101"/>
        <dbReference type="Rhea" id="RHEA-COMP:10102"/>
        <dbReference type="ChEBI" id="CHEBI:65314"/>
        <dbReference type="ChEBI" id="CHEBI:65315"/>
        <dbReference type="EC" id="5.4.99.25"/>
    </reaction>
</comment>